<organism evidence="3 4">
    <name type="scientific">Gossypium arboreum</name>
    <name type="common">Tree cotton</name>
    <name type="synonym">Gossypium nanking</name>
    <dbReference type="NCBI Taxonomy" id="29729"/>
    <lineage>
        <taxon>Eukaryota</taxon>
        <taxon>Viridiplantae</taxon>
        <taxon>Streptophyta</taxon>
        <taxon>Embryophyta</taxon>
        <taxon>Tracheophyta</taxon>
        <taxon>Spermatophyta</taxon>
        <taxon>Magnoliopsida</taxon>
        <taxon>eudicotyledons</taxon>
        <taxon>Gunneridae</taxon>
        <taxon>Pentapetalae</taxon>
        <taxon>rosids</taxon>
        <taxon>malvids</taxon>
        <taxon>Malvales</taxon>
        <taxon>Malvaceae</taxon>
        <taxon>Malvoideae</taxon>
        <taxon>Gossypium</taxon>
    </lineage>
</organism>
<reference evidence="3 4" key="1">
    <citation type="submission" date="2023-03" db="EMBL/GenBank/DDBJ databases">
        <title>WGS of Gossypium arboreum.</title>
        <authorList>
            <person name="Yu D."/>
        </authorList>
    </citation>
    <scope>NUCLEOTIDE SEQUENCE [LARGE SCALE GENOMIC DNA]</scope>
    <source>
        <tissue evidence="3">Leaf</tissue>
    </source>
</reference>
<feature type="domain" description="Aminotransferase-like plant mobile" evidence="2">
    <location>
        <begin position="65"/>
        <end position="112"/>
    </location>
</feature>
<name>A0ABR0QKX2_GOSAR</name>
<dbReference type="Proteomes" id="UP001358586">
    <property type="component" value="Chromosome 3"/>
</dbReference>
<protein>
    <recommendedName>
        <fullName evidence="2">Aminotransferase-like plant mobile domain-containing protein</fullName>
    </recommendedName>
</protein>
<evidence type="ECO:0000313" key="4">
    <source>
        <dbReference type="Proteomes" id="UP001358586"/>
    </source>
</evidence>
<accession>A0ABR0QKX2</accession>
<dbReference type="PANTHER" id="PTHR46033">
    <property type="entry name" value="PROTEIN MAIN-LIKE 2"/>
    <property type="match status" value="1"/>
</dbReference>
<gene>
    <name evidence="3" type="ORF">PVK06_008831</name>
</gene>
<sequence length="290" mass="32489">MAINDHQRPPTITEHLQTPPTIAIHSQRPPTTADQSMDPNPNVLLNDNDHIAANVHKIHQISELRANLISVLVERLRPETHTFHLPCGEVTITLQNVTVQLGLSINGEAVTGLGRVPDPWGTCERVGMLIRRALSSDKAVYERNGRLLPSTAVLGIISNTISGISEPPTVIEQQQLFVSNVSLIHFHMVEWHDGGRVLMQFGCAQPIPNPSVDIKEVHEMDKKGSSRDALNWKKHEPYISLWNMQHSRHPSLYVLEGGFSPMPEYAAWYMAHGKPFIFQGHYMLIQEGVQ</sequence>
<evidence type="ECO:0000256" key="1">
    <source>
        <dbReference type="SAM" id="MobiDB-lite"/>
    </source>
</evidence>
<dbReference type="InterPro" id="IPR044824">
    <property type="entry name" value="MAIN-like"/>
</dbReference>
<dbReference type="PANTHER" id="PTHR46033:SF8">
    <property type="entry name" value="PROTEIN MAINTENANCE OF MERISTEMS-LIKE"/>
    <property type="match status" value="1"/>
</dbReference>
<comment type="caution">
    <text evidence="3">The sequence shown here is derived from an EMBL/GenBank/DDBJ whole genome shotgun (WGS) entry which is preliminary data.</text>
</comment>
<dbReference type="EMBL" id="JARKNE010000003">
    <property type="protein sequence ID" value="KAK5839971.1"/>
    <property type="molecule type" value="Genomic_DNA"/>
</dbReference>
<evidence type="ECO:0000259" key="2">
    <source>
        <dbReference type="Pfam" id="PF10536"/>
    </source>
</evidence>
<proteinExistence type="predicted"/>
<keyword evidence="4" id="KW-1185">Reference proteome</keyword>
<feature type="region of interest" description="Disordered" evidence="1">
    <location>
        <begin position="1"/>
        <end position="20"/>
    </location>
</feature>
<dbReference type="Pfam" id="PF10536">
    <property type="entry name" value="PMD"/>
    <property type="match status" value="1"/>
</dbReference>
<dbReference type="InterPro" id="IPR019557">
    <property type="entry name" value="AminoTfrase-like_pln_mobile"/>
</dbReference>
<evidence type="ECO:0000313" key="3">
    <source>
        <dbReference type="EMBL" id="KAK5839971.1"/>
    </source>
</evidence>